<dbReference type="STRING" id="150121.SAMN06296010_2364"/>
<protein>
    <submittedName>
        <fullName evidence="2">Uncharacterized protein</fullName>
    </submittedName>
</protein>
<feature type="region of interest" description="Disordered" evidence="1">
    <location>
        <begin position="1"/>
        <end position="47"/>
    </location>
</feature>
<accession>A0A1X7KA92</accession>
<gene>
    <name evidence="2" type="ORF">SAMN06296010_2364</name>
</gene>
<dbReference type="Proteomes" id="UP000193244">
    <property type="component" value="Unassembled WGS sequence"/>
</dbReference>
<proteinExistence type="predicted"/>
<sequence length="249" mass="27794">MLTSEATEVEIDPIPAYGTPDGDPVDESVPVYGTPTSPVPPSTDRPPLIRRETLAEKIRRATGGAVRLLGRRTRTDDLDWSAYPGLTAGDSADVLAGIRLDDVLARTDEVLSRVRGALEAEFRVHWWANTDVEALELRWNAWGGESLLRDARSATWRTTSGLTSIEDRYLAARIVALALNHQGFAEEALERHDDEWVMTARSAEPPESLLELHIGFSEFELSMTTRAVLAFEDEPEFRRRAQLFTHGDR</sequence>
<dbReference type="EMBL" id="FXAY01000003">
    <property type="protein sequence ID" value="SMG38079.1"/>
    <property type="molecule type" value="Genomic_DNA"/>
</dbReference>
<evidence type="ECO:0000313" key="2">
    <source>
        <dbReference type="EMBL" id="SMG38079.1"/>
    </source>
</evidence>
<evidence type="ECO:0000313" key="3">
    <source>
        <dbReference type="Proteomes" id="UP000193244"/>
    </source>
</evidence>
<name>A0A1X7KA92_9MICO</name>
<evidence type="ECO:0000256" key="1">
    <source>
        <dbReference type="SAM" id="MobiDB-lite"/>
    </source>
</evidence>
<organism evidence="2 3">
    <name type="scientific">Agreia pratensis</name>
    <dbReference type="NCBI Taxonomy" id="150121"/>
    <lineage>
        <taxon>Bacteria</taxon>
        <taxon>Bacillati</taxon>
        <taxon>Actinomycetota</taxon>
        <taxon>Actinomycetes</taxon>
        <taxon>Micrococcales</taxon>
        <taxon>Microbacteriaceae</taxon>
        <taxon>Agreia</taxon>
    </lineage>
</organism>
<keyword evidence="3" id="KW-1185">Reference proteome</keyword>
<dbReference type="AlphaFoldDB" id="A0A1X7KA92"/>
<reference evidence="3" key="1">
    <citation type="submission" date="2017-04" db="EMBL/GenBank/DDBJ databases">
        <authorList>
            <person name="Varghese N."/>
            <person name="Submissions S."/>
        </authorList>
    </citation>
    <scope>NUCLEOTIDE SEQUENCE [LARGE SCALE GENOMIC DNA]</scope>
    <source>
        <strain evidence="3">VKM Ac-2510</strain>
    </source>
</reference>